<evidence type="ECO:0000256" key="6">
    <source>
        <dbReference type="PROSITE-ProRule" id="PRU00221"/>
    </source>
</evidence>
<evidence type="ECO:0000256" key="2">
    <source>
        <dbReference type="ARBA" id="ARBA00022574"/>
    </source>
</evidence>
<dbReference type="InterPro" id="IPR036322">
    <property type="entry name" value="WD40_repeat_dom_sf"/>
</dbReference>
<name>A0AAN9Y4V5_9HEMI</name>
<dbReference type="Pfam" id="PF12265">
    <property type="entry name" value="CAF1C_H4-bd"/>
    <property type="match status" value="1"/>
</dbReference>
<dbReference type="PROSITE" id="PS50082">
    <property type="entry name" value="WD_REPEATS_2"/>
    <property type="match status" value="3"/>
</dbReference>
<evidence type="ECO:0000313" key="9">
    <source>
        <dbReference type="EMBL" id="KAK7592887.1"/>
    </source>
</evidence>
<organism evidence="9 10">
    <name type="scientific">Parthenolecanium corni</name>
    <dbReference type="NCBI Taxonomy" id="536013"/>
    <lineage>
        <taxon>Eukaryota</taxon>
        <taxon>Metazoa</taxon>
        <taxon>Ecdysozoa</taxon>
        <taxon>Arthropoda</taxon>
        <taxon>Hexapoda</taxon>
        <taxon>Insecta</taxon>
        <taxon>Pterygota</taxon>
        <taxon>Neoptera</taxon>
        <taxon>Paraneoptera</taxon>
        <taxon>Hemiptera</taxon>
        <taxon>Sternorrhyncha</taxon>
        <taxon>Coccoidea</taxon>
        <taxon>Coccidae</taxon>
        <taxon>Parthenolecanium</taxon>
    </lineage>
</organism>
<feature type="repeat" description="WD" evidence="6">
    <location>
        <begin position="333"/>
        <end position="374"/>
    </location>
</feature>
<keyword evidence="4" id="KW-0539">Nucleus</keyword>
<keyword evidence="10" id="KW-1185">Reference proteome</keyword>
<dbReference type="SUPFAM" id="SSF50978">
    <property type="entry name" value="WD40 repeat-like"/>
    <property type="match status" value="1"/>
</dbReference>
<dbReference type="InterPro" id="IPR022052">
    <property type="entry name" value="Histone-bd_RBBP4-like_N"/>
</dbReference>
<proteinExistence type="predicted"/>
<evidence type="ECO:0000256" key="7">
    <source>
        <dbReference type="SAM" id="MobiDB-lite"/>
    </source>
</evidence>
<dbReference type="InterPro" id="IPR019775">
    <property type="entry name" value="WD40_repeat_CS"/>
</dbReference>
<dbReference type="AlphaFoldDB" id="A0AAN9Y4V5"/>
<dbReference type="GO" id="GO:0005730">
    <property type="term" value="C:nucleolus"/>
    <property type="evidence" value="ECO:0007669"/>
    <property type="project" value="TreeGrafter"/>
</dbReference>
<evidence type="ECO:0000313" key="10">
    <source>
        <dbReference type="Proteomes" id="UP001367676"/>
    </source>
</evidence>
<dbReference type="Pfam" id="PF00400">
    <property type="entry name" value="WD40"/>
    <property type="match status" value="3"/>
</dbReference>
<evidence type="ECO:0000256" key="5">
    <source>
        <dbReference type="ARBA" id="ARBA00040876"/>
    </source>
</evidence>
<dbReference type="PANTHER" id="PTHR45903">
    <property type="entry name" value="GLUTAMATE-RICH WD REPEAT-CONTAINING PROTEIN 1"/>
    <property type="match status" value="1"/>
</dbReference>
<dbReference type="PRINTS" id="PR00320">
    <property type="entry name" value="GPROTEINBRPT"/>
</dbReference>
<dbReference type="SMART" id="SM00320">
    <property type="entry name" value="WD40"/>
    <property type="match status" value="5"/>
</dbReference>
<keyword evidence="3" id="KW-0677">Repeat</keyword>
<accession>A0AAN9Y4V5</accession>
<dbReference type="Gene3D" id="2.130.10.10">
    <property type="entry name" value="YVTN repeat-like/Quinoprotein amine dehydrogenase"/>
    <property type="match status" value="1"/>
</dbReference>
<dbReference type="Proteomes" id="UP001367676">
    <property type="component" value="Unassembled WGS sequence"/>
</dbReference>
<evidence type="ECO:0000259" key="8">
    <source>
        <dbReference type="Pfam" id="PF12265"/>
    </source>
</evidence>
<gene>
    <name evidence="9" type="ORF">V9T40_007639</name>
</gene>
<feature type="compositionally biased region" description="Acidic residues" evidence="7">
    <location>
        <begin position="1"/>
        <end position="39"/>
    </location>
</feature>
<reference evidence="9 10" key="1">
    <citation type="submission" date="2024-03" db="EMBL/GenBank/DDBJ databases">
        <title>Adaptation during the transition from Ophiocordyceps entomopathogen to insect associate is accompanied by gene loss and intensified selection.</title>
        <authorList>
            <person name="Ward C.M."/>
            <person name="Onetto C.A."/>
            <person name="Borneman A.R."/>
        </authorList>
    </citation>
    <scope>NUCLEOTIDE SEQUENCE [LARGE SCALE GENOMIC DNA]</scope>
    <source>
        <strain evidence="9">AWRI1</strain>
        <tissue evidence="9">Single Adult Female</tissue>
    </source>
</reference>
<protein>
    <recommendedName>
        <fullName evidence="5">Glutamate-rich WD repeat-containing protein 1</fullName>
    </recommendedName>
</protein>
<evidence type="ECO:0000256" key="3">
    <source>
        <dbReference type="ARBA" id="ARBA00022737"/>
    </source>
</evidence>
<comment type="subcellular location">
    <subcellularLocation>
        <location evidence="1">Nucleus</location>
    </subcellularLocation>
</comment>
<evidence type="ECO:0000256" key="1">
    <source>
        <dbReference type="ARBA" id="ARBA00004123"/>
    </source>
</evidence>
<dbReference type="InterPro" id="IPR020472">
    <property type="entry name" value="WD40_PAC1"/>
</dbReference>
<dbReference type="InterPro" id="IPR051972">
    <property type="entry name" value="Glutamate-rich_WD_repeat"/>
</dbReference>
<feature type="compositionally biased region" description="Basic and acidic residues" evidence="7">
    <location>
        <begin position="40"/>
        <end position="49"/>
    </location>
</feature>
<sequence length="471" mass="52794">MEEESEVETMDVSDTIEEEESEDADTIEEEDESEPEQSESEDHNGEQPPKRKVYLPGHRLKNNEVLEPDSSAYVMLHEAYAGTPCLSFDIVPDNLGNSRETFPHTCYMVCGTQAEKKNKNGLIVMKLSNLRKTLKEKEDEDDPSDSSSEEELDAYGMNAKAPVMNSSTISHFGCVNRIRTCQMNNTILAASWSELGRVSIWDLKTHLSDVEKRSTIRLRNNKKNKKPPPQGEVMTKPLYTFSGHLQEGYAMDWSSTVPGVLATGDCSSNIHLWSPQENGWNVDQRPLKSHTKSVEDLQWSPNENNVLASCSVDKSVKIWDIRAAPSKACMLSVDAHSSDVNVISWNRSEPLIVSGGDDGYLKVWDLRQFKKDAAVATFKHHTEPVTTVEWHPSDSSVFASGGEDNQIAIWDLSVERDNELSEDEIKEIPPQLLFIHLGQECVKELHWHPQIPGAIISTAQNGINVFKTISV</sequence>
<dbReference type="GO" id="GO:0042254">
    <property type="term" value="P:ribosome biogenesis"/>
    <property type="evidence" value="ECO:0007669"/>
    <property type="project" value="TreeGrafter"/>
</dbReference>
<dbReference type="InterPro" id="IPR001680">
    <property type="entry name" value="WD40_rpt"/>
</dbReference>
<keyword evidence="2 6" id="KW-0853">WD repeat</keyword>
<dbReference type="PROSITE" id="PS50294">
    <property type="entry name" value="WD_REPEATS_REGION"/>
    <property type="match status" value="3"/>
</dbReference>
<dbReference type="EMBL" id="JBBCAQ010000020">
    <property type="protein sequence ID" value="KAK7592887.1"/>
    <property type="molecule type" value="Genomic_DNA"/>
</dbReference>
<feature type="region of interest" description="Disordered" evidence="7">
    <location>
        <begin position="1"/>
        <end position="61"/>
    </location>
</feature>
<feature type="repeat" description="WD" evidence="6">
    <location>
        <begin position="378"/>
        <end position="413"/>
    </location>
</feature>
<evidence type="ECO:0000256" key="4">
    <source>
        <dbReference type="ARBA" id="ARBA00023242"/>
    </source>
</evidence>
<comment type="caution">
    <text evidence="9">The sequence shown here is derived from an EMBL/GenBank/DDBJ whole genome shotgun (WGS) entry which is preliminary data.</text>
</comment>
<feature type="domain" description="Histone-binding protein RBBP4-like N-terminal" evidence="8">
    <location>
        <begin position="64"/>
        <end position="130"/>
    </location>
</feature>
<dbReference type="InterPro" id="IPR015943">
    <property type="entry name" value="WD40/YVTN_repeat-like_dom_sf"/>
</dbReference>
<feature type="repeat" description="WD" evidence="6">
    <location>
        <begin position="287"/>
        <end position="322"/>
    </location>
</feature>
<dbReference type="PANTHER" id="PTHR45903:SF1">
    <property type="entry name" value="GLUTAMATE-RICH WD REPEAT-CONTAINING PROTEIN 1"/>
    <property type="match status" value="1"/>
</dbReference>
<dbReference type="PROSITE" id="PS00678">
    <property type="entry name" value="WD_REPEATS_1"/>
    <property type="match status" value="2"/>
</dbReference>